<dbReference type="Proteomes" id="UP000504603">
    <property type="component" value="Unplaced"/>
</dbReference>
<dbReference type="AlphaFoldDB" id="A0A6J1BXZ1"/>
<reference evidence="6" key="1">
    <citation type="submission" date="2025-08" db="UniProtKB">
        <authorList>
            <consortium name="RefSeq"/>
        </authorList>
    </citation>
    <scope>IDENTIFICATION</scope>
    <source>
        <strain evidence="6">OHB3-1</strain>
    </source>
</reference>
<dbReference type="OrthoDB" id="649232at2759"/>
<dbReference type="InterPro" id="IPR008545">
    <property type="entry name" value="Web"/>
</dbReference>
<dbReference type="GO" id="GO:0005829">
    <property type="term" value="C:cytosol"/>
    <property type="evidence" value="ECO:0007669"/>
    <property type="project" value="TreeGrafter"/>
</dbReference>
<evidence type="ECO:0000313" key="6">
    <source>
        <dbReference type="RefSeq" id="XP_022134501.1"/>
    </source>
</evidence>
<dbReference type="GO" id="GO:0009903">
    <property type="term" value="P:chloroplast avoidance movement"/>
    <property type="evidence" value="ECO:0007669"/>
    <property type="project" value="TreeGrafter"/>
</dbReference>
<dbReference type="PANTHER" id="PTHR32054:SF48">
    <property type="entry name" value="WEB FAMILY PROTEIN"/>
    <property type="match status" value="1"/>
</dbReference>
<keyword evidence="2 3" id="KW-0175">Coiled coil</keyword>
<evidence type="ECO:0000256" key="1">
    <source>
        <dbReference type="ARBA" id="ARBA00005485"/>
    </source>
</evidence>
<evidence type="ECO:0000256" key="2">
    <source>
        <dbReference type="ARBA" id="ARBA00023054"/>
    </source>
</evidence>
<gene>
    <name evidence="6" type="primary">LOC111006728</name>
</gene>
<feature type="coiled-coil region" evidence="3">
    <location>
        <begin position="396"/>
        <end position="437"/>
    </location>
</feature>
<evidence type="ECO:0000313" key="5">
    <source>
        <dbReference type="Proteomes" id="UP000504603"/>
    </source>
</evidence>
<dbReference type="GeneID" id="111006728"/>
<organism evidence="5 6">
    <name type="scientific">Momordica charantia</name>
    <name type="common">Bitter gourd</name>
    <name type="synonym">Balsam pear</name>
    <dbReference type="NCBI Taxonomy" id="3673"/>
    <lineage>
        <taxon>Eukaryota</taxon>
        <taxon>Viridiplantae</taxon>
        <taxon>Streptophyta</taxon>
        <taxon>Embryophyta</taxon>
        <taxon>Tracheophyta</taxon>
        <taxon>Spermatophyta</taxon>
        <taxon>Magnoliopsida</taxon>
        <taxon>eudicotyledons</taxon>
        <taxon>Gunneridae</taxon>
        <taxon>Pentapetalae</taxon>
        <taxon>rosids</taxon>
        <taxon>fabids</taxon>
        <taxon>Cucurbitales</taxon>
        <taxon>Cucurbitaceae</taxon>
        <taxon>Momordiceae</taxon>
        <taxon>Momordica</taxon>
    </lineage>
</organism>
<feature type="coiled-coil region" evidence="3">
    <location>
        <begin position="92"/>
        <end position="137"/>
    </location>
</feature>
<sequence length="588" mass="65520">MAEPPDPAAEAVPGTPCITEIRYDKGSDSDPFGLGPAGSGDSTPAPGIRRFNFRAVIDTNPPFGSVKEAVTRFGGSGPWIPFCKQGIEEFDIKRMEEQTAELEKDLIVKELETLDVLEELGATKRMVEELKRQLRTEALKCFPAPNFHSGEQTPTSSVKEMEECFGDLICNHEQHMLGDSSPSPDMILMELKQAKMNLGKTINDLGVIQTSVESLNRKMKKEKSLLAKRRDGVALKFLGPSTLDEERKPIPVKSQVTDDVEFKDVSENSFNRAMELPQVNLRGGQIKNPDGAKSDYSVGVAGNEHTKASLRTAELRLLAARKMEEAAKAAEAVALAEVEALSGIDNSAGFSLQEPETMVFNFKDQSFLNSNTKKSGEYPKKNEDVMVQLDETNPSKLNIEKKLKEAKEELNLGKKALEEALNRVELANRKQLVAEETLRRWVPEHKGHAFYYPSALNNFLHPSALANFRPSVHQASPLHSMSRPDLVNRDSKPVLRSTISMRDVLSRKQGLSGDNIARMDGQQTEKQKVALSQMLHLHAPREDLTFPSKTENDRNYQKNPSTERKRFGFIQIALPLMKQSKKKPQSQS</sequence>
<evidence type="ECO:0000256" key="3">
    <source>
        <dbReference type="SAM" id="Coils"/>
    </source>
</evidence>
<proteinExistence type="inferred from homology"/>
<dbReference type="GO" id="GO:0009904">
    <property type="term" value="P:chloroplast accumulation movement"/>
    <property type="evidence" value="ECO:0007669"/>
    <property type="project" value="TreeGrafter"/>
</dbReference>
<accession>A0A6J1BXZ1</accession>
<keyword evidence="5" id="KW-1185">Reference proteome</keyword>
<dbReference type="Pfam" id="PF05701">
    <property type="entry name" value="WEMBL"/>
    <property type="match status" value="2"/>
</dbReference>
<dbReference type="KEGG" id="mcha:111006728"/>
<name>A0A6J1BXZ1_MOMCH</name>
<feature type="region of interest" description="Disordered" evidence="4">
    <location>
        <begin position="1"/>
        <end position="45"/>
    </location>
</feature>
<comment type="similarity">
    <text evidence="1">Belongs to the WEB family.</text>
</comment>
<dbReference type="PANTHER" id="PTHR32054">
    <property type="entry name" value="HEAVY CHAIN, PUTATIVE, EXPRESSED-RELATED-RELATED"/>
    <property type="match status" value="1"/>
</dbReference>
<dbReference type="RefSeq" id="XP_022134501.1">
    <property type="nucleotide sequence ID" value="XM_022278809.1"/>
</dbReference>
<protein>
    <submittedName>
        <fullName evidence="6">WEB family protein At2g40480</fullName>
    </submittedName>
</protein>
<evidence type="ECO:0000256" key="4">
    <source>
        <dbReference type="SAM" id="MobiDB-lite"/>
    </source>
</evidence>
<feature type="region of interest" description="Disordered" evidence="4">
    <location>
        <begin position="540"/>
        <end position="564"/>
    </location>
</feature>